<evidence type="ECO:0000256" key="3">
    <source>
        <dbReference type="PROSITE-ProRule" id="PRU00235"/>
    </source>
</evidence>
<dbReference type="PANTHER" id="PTHR45982:SF1">
    <property type="entry name" value="REGULATOR OF CHROMOSOME CONDENSATION"/>
    <property type="match status" value="1"/>
</dbReference>
<keyword evidence="2" id="KW-0677">Repeat</keyword>
<dbReference type="InterPro" id="IPR004948">
    <property type="entry name" value="Nuc-triphosphatase_THEP1"/>
</dbReference>
<feature type="domain" description="RCC1-like" evidence="5">
    <location>
        <begin position="1008"/>
        <end position="1373"/>
    </location>
</feature>
<dbReference type="CDD" id="cd15482">
    <property type="entry name" value="Sialidase_non-viral"/>
    <property type="match status" value="1"/>
</dbReference>
<feature type="repeat" description="RCC1" evidence="3">
    <location>
        <begin position="1175"/>
        <end position="1225"/>
    </location>
</feature>
<evidence type="ECO:0000313" key="6">
    <source>
        <dbReference type="EMBL" id="CAI3998144.1"/>
    </source>
</evidence>
<dbReference type="Proteomes" id="UP001152797">
    <property type="component" value="Unassembled WGS sequence"/>
</dbReference>
<dbReference type="InterPro" id="IPR000408">
    <property type="entry name" value="Reg_chr_condens"/>
</dbReference>
<dbReference type="Gene3D" id="3.40.50.300">
    <property type="entry name" value="P-loop containing nucleotide triphosphate hydrolases"/>
    <property type="match status" value="1"/>
</dbReference>
<keyword evidence="8" id="KW-1185">Reference proteome</keyword>
<dbReference type="PRINTS" id="PR00633">
    <property type="entry name" value="RCCNDNSATION"/>
</dbReference>
<reference evidence="6" key="1">
    <citation type="submission" date="2022-10" db="EMBL/GenBank/DDBJ databases">
        <authorList>
            <person name="Chen Y."/>
            <person name="Dougan E. K."/>
            <person name="Chan C."/>
            <person name="Rhodes N."/>
            <person name="Thang M."/>
        </authorList>
    </citation>
    <scope>NUCLEOTIDE SEQUENCE</scope>
</reference>
<dbReference type="SUPFAM" id="SSF50985">
    <property type="entry name" value="RCC1/BLIP-II"/>
    <property type="match status" value="1"/>
</dbReference>
<dbReference type="PANTHER" id="PTHR45982">
    <property type="entry name" value="REGULATOR OF CHROMOSOME CONDENSATION"/>
    <property type="match status" value="1"/>
</dbReference>
<comment type="caution">
    <text evidence="6">The sequence shown here is derived from an EMBL/GenBank/DDBJ whole genome shotgun (WGS) entry which is preliminary data.</text>
</comment>
<feature type="repeat" description="RCC1" evidence="3">
    <location>
        <begin position="1059"/>
        <end position="1122"/>
    </location>
</feature>
<proteinExistence type="predicted"/>
<dbReference type="PROSITE" id="PS50012">
    <property type="entry name" value="RCC1_3"/>
    <property type="match status" value="6"/>
</dbReference>
<dbReference type="OrthoDB" id="10256179at2759"/>
<protein>
    <submittedName>
        <fullName evidence="7">X-linked retinitis pigmentosa GTPase regulator (MRpgr)</fullName>
    </submittedName>
</protein>
<dbReference type="InterPro" id="IPR058923">
    <property type="entry name" value="RCC1-like_dom"/>
</dbReference>
<evidence type="ECO:0000313" key="8">
    <source>
        <dbReference type="Proteomes" id="UP001152797"/>
    </source>
</evidence>
<dbReference type="InterPro" id="IPR015915">
    <property type="entry name" value="Kelch-typ_b-propeller"/>
</dbReference>
<evidence type="ECO:0000259" key="5">
    <source>
        <dbReference type="Pfam" id="PF25390"/>
    </source>
</evidence>
<feature type="region of interest" description="Disordered" evidence="4">
    <location>
        <begin position="1072"/>
        <end position="1095"/>
    </location>
</feature>
<accession>A0A9P1CTQ6</accession>
<dbReference type="SUPFAM" id="SSF117281">
    <property type="entry name" value="Kelch motif"/>
    <property type="match status" value="1"/>
</dbReference>
<gene>
    <name evidence="6" type="ORF">C1SCF055_LOCUS24465</name>
</gene>
<dbReference type="PROSITE" id="PS00626">
    <property type="entry name" value="RCC1_2"/>
    <property type="match status" value="2"/>
</dbReference>
<feature type="repeat" description="RCC1" evidence="3">
    <location>
        <begin position="1006"/>
        <end position="1059"/>
    </location>
</feature>
<evidence type="ECO:0000313" key="7">
    <source>
        <dbReference type="EMBL" id="CAL4785456.1"/>
    </source>
</evidence>
<organism evidence="6">
    <name type="scientific">Cladocopium goreaui</name>
    <dbReference type="NCBI Taxonomy" id="2562237"/>
    <lineage>
        <taxon>Eukaryota</taxon>
        <taxon>Sar</taxon>
        <taxon>Alveolata</taxon>
        <taxon>Dinophyceae</taxon>
        <taxon>Suessiales</taxon>
        <taxon>Symbiodiniaceae</taxon>
        <taxon>Cladocopium</taxon>
    </lineage>
</organism>
<feature type="repeat" description="RCC1" evidence="3">
    <location>
        <begin position="1123"/>
        <end position="1174"/>
    </location>
</feature>
<dbReference type="InterPro" id="IPR009091">
    <property type="entry name" value="RCC1/BLIP-II"/>
</dbReference>
<feature type="repeat" description="RCC1" evidence="3">
    <location>
        <begin position="1327"/>
        <end position="1375"/>
    </location>
</feature>
<feature type="repeat" description="RCC1" evidence="3">
    <location>
        <begin position="1226"/>
        <end position="1276"/>
    </location>
</feature>
<keyword evidence="1" id="KW-0344">Guanine-nucleotide releasing factor</keyword>
<dbReference type="InterPro" id="IPR027417">
    <property type="entry name" value="P-loop_NTPase"/>
</dbReference>
<dbReference type="InterPro" id="IPR051553">
    <property type="entry name" value="Ran_GTPase-activating"/>
</dbReference>
<sequence>MDETGWLADRSKLWGRFDDGIDLEGLAAQVYVTRFGVQESWSRDPVSKETRSVFLDDLPWEVIPLVDTEEDVKTEYPEDLEDPEASVAPWAETVSAAEQAAVLKANAQELDAAQTALKDLEPSMGRQVRKAWESAKRVVVTGGIGQGKRAISKNAMADLTLAELCTEVYRFPVRLKLADLQNRKDCADAIQDFCSSEPASCAACAWERLPPPPWMGRFNHQVICVDGKILVTGGVSTQTGKHLQDAWISTDGQNWEDLPAAPWPPRSSHQVVWWEDRLILLGGLGDDDRRFRDAWQTTDFGLTWQELPCPKWSGRFGHRCMVLSLAVKAPARPYLVLMGGSGAGNRALKDVWVSDSGGFSWTELEALPCSPRWNFHVANLNQCLWITGGEDENHHCFNDCWVLHGCQWNPKGSGVSASNVSRWKSEATLGEDGWRGPFTAPWSARAQHQVVPFRGQLALFGGCDEKNQVLYDAWVSQDGITWQVLPHFAWAQAAGRAGHQVLTLQDGRSMVFGGLGGGRDVLRSRSLAVVIEDIPPTFAEEEAVVRYLNRLLQEPGHLVMCVTSIPLLERPLQGEEEELNDESVYSLLQRWKFSELHVKPLEETHLRKLCRRWTHGMELSEKVEAEMLLPDNYDLVNSPLMAIMVLRALAPRSRERRDLRHPLTRCQLYEHMFKRIFQSQKAVKAYDDSEFPLLQKQGMATACCELAYEGLGKRSRCIKLHELQAFIASLAGKEVKVEQMERLVKTAHAGQLLLLEDYQQGGLRFRYPSMQDYLAAQCGLKDLPVFQERSTNASSQPDPTTEHRERGKRVGFDCIWLKDESQRAPLASVEGPVTGHMVGKYHVQVEDFERFTVPILDRVLSESANQETIFVFDEIGKMELLSRDFISRVQRLLESTNPKLHVLGTVAVAGGGFIAQSKRLRGVELVEISQADRDAKTDAVAARFLAAGQDTGPPAPTGGAPPGRPSPANPKGSRWRPKAKVSPAQDTAQFTPPERNNFATGETGNASLVAMGKAAYGQLGGGPGLPSCGTPTPGTGVAPLSSPVAVSCGFDHTGIVAEDGLYLFGRNNRGQCGRHASGQRGEKEPPDFSEDVASPRPCAVPSNVRVKAVACGGEHTLVLTEDGHVFGCGDNSCGQLALGAGSPKMSAQLERCVKLGPADAVTAGFKHSAALCGDGGLYLWGANNQGQLGLGRRQNAVHEPQILDVGEKVRACALGRWHSLAVTVTSMVWAFGWGRFGVLGQGDFTDHHHPVRVEGLPLPVHHIASGAVHCGAICGSSRQCFMWGRGSLGRCGMGESNVLKPKAIPNFEGLASLVLGGDFSAAVSTAGDWWLWGKNEEGQLGFGEDRENRLAPCRSHALAGFRHIALGDCHAVAFR</sequence>
<dbReference type="EMBL" id="CAMXCT010002435">
    <property type="protein sequence ID" value="CAI3998144.1"/>
    <property type="molecule type" value="Genomic_DNA"/>
</dbReference>
<dbReference type="Gene3D" id="2.120.10.80">
    <property type="entry name" value="Kelch-type beta propeller"/>
    <property type="match status" value="2"/>
</dbReference>
<name>A0A9P1CTQ6_9DINO</name>
<dbReference type="Pfam" id="PF24681">
    <property type="entry name" value="Kelch_KLHDC2_KLHL20_DRC7"/>
    <property type="match status" value="1"/>
</dbReference>
<dbReference type="Pfam" id="PF03266">
    <property type="entry name" value="NTPase_1"/>
    <property type="match status" value="1"/>
</dbReference>
<evidence type="ECO:0000256" key="4">
    <source>
        <dbReference type="SAM" id="MobiDB-lite"/>
    </source>
</evidence>
<evidence type="ECO:0000256" key="1">
    <source>
        <dbReference type="ARBA" id="ARBA00022658"/>
    </source>
</evidence>
<dbReference type="EMBL" id="CAMXCT030002435">
    <property type="protein sequence ID" value="CAL4785456.1"/>
    <property type="molecule type" value="Genomic_DNA"/>
</dbReference>
<evidence type="ECO:0000256" key="2">
    <source>
        <dbReference type="ARBA" id="ARBA00022737"/>
    </source>
</evidence>
<reference evidence="7 8" key="2">
    <citation type="submission" date="2024-05" db="EMBL/GenBank/DDBJ databases">
        <authorList>
            <person name="Chen Y."/>
            <person name="Shah S."/>
            <person name="Dougan E. K."/>
            <person name="Thang M."/>
            <person name="Chan C."/>
        </authorList>
    </citation>
    <scope>NUCLEOTIDE SEQUENCE [LARGE SCALE GENOMIC DNA]</scope>
</reference>
<dbReference type="GO" id="GO:0017111">
    <property type="term" value="F:ribonucleoside triphosphate phosphatase activity"/>
    <property type="evidence" value="ECO:0007669"/>
    <property type="project" value="InterPro"/>
</dbReference>
<feature type="region of interest" description="Disordered" evidence="4">
    <location>
        <begin position="946"/>
        <end position="1001"/>
    </location>
</feature>
<dbReference type="Gene3D" id="2.130.10.30">
    <property type="entry name" value="Regulator of chromosome condensation 1/beta-lactamase-inhibitor protein II"/>
    <property type="match status" value="2"/>
</dbReference>
<dbReference type="EMBL" id="CAMXCT020002435">
    <property type="protein sequence ID" value="CAL1151519.1"/>
    <property type="molecule type" value="Genomic_DNA"/>
</dbReference>
<dbReference type="Pfam" id="PF25390">
    <property type="entry name" value="WD40_RLD"/>
    <property type="match status" value="1"/>
</dbReference>